<dbReference type="Pfam" id="PF07993">
    <property type="entry name" value="NAD_binding_4"/>
    <property type="match status" value="1"/>
</dbReference>
<dbReference type="SMART" id="SM01130">
    <property type="entry name" value="DHDPS"/>
    <property type="match status" value="1"/>
</dbReference>
<dbReference type="SUPFAM" id="SSF51569">
    <property type="entry name" value="Aldolase"/>
    <property type="match status" value="1"/>
</dbReference>
<gene>
    <name evidence="4" type="ORF">ANOM_007757</name>
</gene>
<keyword evidence="5" id="KW-1185">Reference proteome</keyword>
<keyword evidence="1" id="KW-0456">Lyase</keyword>
<comment type="caution">
    <text evidence="4">The sequence shown here is derived from an EMBL/GenBank/DDBJ whole genome shotgun (WGS) entry which is preliminary data.</text>
</comment>
<dbReference type="InterPro" id="IPR013785">
    <property type="entry name" value="Aldolase_TIM"/>
</dbReference>
<dbReference type="Gene3D" id="3.40.50.720">
    <property type="entry name" value="NAD(P)-binding Rossmann-like Domain"/>
    <property type="match status" value="1"/>
</dbReference>
<dbReference type="CDD" id="cd00408">
    <property type="entry name" value="DHDPS-like"/>
    <property type="match status" value="1"/>
</dbReference>
<dbReference type="InterPro" id="IPR013120">
    <property type="entry name" value="FAR_NAD-bd"/>
</dbReference>
<dbReference type="Gene3D" id="3.20.20.70">
    <property type="entry name" value="Aldolase class I"/>
    <property type="match status" value="1"/>
</dbReference>
<dbReference type="PANTHER" id="PTHR42849:SF1">
    <property type="entry name" value="N-ACETYLNEURAMINATE LYASE"/>
    <property type="match status" value="1"/>
</dbReference>
<dbReference type="GO" id="GO:0005829">
    <property type="term" value="C:cytosol"/>
    <property type="evidence" value="ECO:0007669"/>
    <property type="project" value="TreeGrafter"/>
</dbReference>
<dbReference type="AlphaFoldDB" id="A0A0L1IWH6"/>
<evidence type="ECO:0000313" key="4">
    <source>
        <dbReference type="EMBL" id="KNG83518.1"/>
    </source>
</evidence>
<dbReference type="RefSeq" id="XP_015404441.1">
    <property type="nucleotide sequence ID" value="XM_015553013.1"/>
</dbReference>
<dbReference type="PANTHER" id="PTHR42849">
    <property type="entry name" value="N-ACETYLNEURAMINATE LYASE"/>
    <property type="match status" value="1"/>
</dbReference>
<dbReference type="Proteomes" id="UP000037505">
    <property type="component" value="Unassembled WGS sequence"/>
</dbReference>
<evidence type="ECO:0000259" key="3">
    <source>
        <dbReference type="Pfam" id="PF07993"/>
    </source>
</evidence>
<sequence length="704" mass="76892">MADLQGIMVALITPFTDDQSAIHEGRLQMLVERQIQAGVHGLVPGGSTGEFTSLTLAERKQLTELVVKYTNSRVPVIAGTGGLTTAETLELSIHAAQTGASAIMVVPPFYEAVNMKELRSLITEIDQVTHIPIVFYNIPSATGLKLSPTELASLSTVGVRYLKDTSGDGPALTELLFGLSDKITVFNGWDTLTFYGLAAGARGGIWGAANLIPELAVELWETVAIKGDLKKGREVWAKVWPICKFLESHNYAAAVKTGLELTGSSTGGVRKPFVMLEPELQTELKALMQTEPLPTKSPGYVTRVFTPSLPTNNAERQTVIDDYAEKYSKGFELTESISSRPKATLPASSRCVLVTGATGSLGSHIVAAIARRNDVETLIFMRGIELNAASMAKLEVIETNTSKPSIGLSVDKYQSLLGRVTHIVHSAWPMSLTRLIRMYETQMKILRNLISLAADVAKEQPQLRVGLQFVSSIAVVGNYSLWKGTSLVPEQLTTVESVPFTGYAEATLVCKAILSKTLRRYPDRFQAKAVRVAQISGSTQSGYWNNSDFIPFLIKTSQSLDQLPYLKGTLSWYPVHGVAPTLGDLLLSETADDEIYHIDNPSCQGWQEMIASLASALGLGKECIVPFDQWIDRVRRLRGSTANKPALQLIDFFENYFIPMSCGELILDTTKANQHSQTLRNQGPITDEVIGKYIKAMRTSGFLN</sequence>
<proteinExistence type="predicted"/>
<dbReference type="OrthoDB" id="191315at2759"/>
<name>A0A0L1IWH6_ASPN3</name>
<protein>
    <recommendedName>
        <fullName evidence="3">Thioester reductase (TE) domain-containing protein</fullName>
    </recommendedName>
</protein>
<evidence type="ECO:0000313" key="5">
    <source>
        <dbReference type="Proteomes" id="UP000037505"/>
    </source>
</evidence>
<keyword evidence="2" id="KW-0704">Schiff base</keyword>
<feature type="domain" description="Thioester reductase (TE)" evidence="3">
    <location>
        <begin position="354"/>
        <end position="575"/>
    </location>
</feature>
<dbReference type="GeneID" id="26809561"/>
<dbReference type="STRING" id="1509407.A0A0L1IWH6"/>
<dbReference type="InterPro" id="IPR036291">
    <property type="entry name" value="NAD(P)-bd_dom_sf"/>
</dbReference>
<organism evidence="4 5">
    <name type="scientific">Aspergillus nomiae NRRL (strain ATCC 15546 / NRRL 13137 / CBS 260.88 / M93)</name>
    <dbReference type="NCBI Taxonomy" id="1509407"/>
    <lineage>
        <taxon>Eukaryota</taxon>
        <taxon>Fungi</taxon>
        <taxon>Dikarya</taxon>
        <taxon>Ascomycota</taxon>
        <taxon>Pezizomycotina</taxon>
        <taxon>Eurotiomycetes</taxon>
        <taxon>Eurotiomycetidae</taxon>
        <taxon>Eurotiales</taxon>
        <taxon>Aspergillaceae</taxon>
        <taxon>Aspergillus</taxon>
        <taxon>Aspergillus subgen. Circumdati</taxon>
    </lineage>
</organism>
<dbReference type="Pfam" id="PF00701">
    <property type="entry name" value="DHDPS"/>
    <property type="match status" value="1"/>
</dbReference>
<reference evidence="4 5" key="1">
    <citation type="submission" date="2014-06" db="EMBL/GenBank/DDBJ databases">
        <title>The Genome of the Aflatoxigenic Filamentous Fungus Aspergillus nomius.</title>
        <authorList>
            <person name="Moore M.G."/>
            <person name="Shannon B.M."/>
            <person name="Brian M.M."/>
        </authorList>
    </citation>
    <scope>NUCLEOTIDE SEQUENCE [LARGE SCALE GENOMIC DNA]</scope>
    <source>
        <strain evidence="4 5">NRRL 13137</strain>
    </source>
</reference>
<evidence type="ECO:0000256" key="2">
    <source>
        <dbReference type="ARBA" id="ARBA00023270"/>
    </source>
</evidence>
<dbReference type="PROSITE" id="PS00665">
    <property type="entry name" value="DHDPS_1"/>
    <property type="match status" value="1"/>
</dbReference>
<dbReference type="GO" id="GO:0019262">
    <property type="term" value="P:N-acetylneuraminate catabolic process"/>
    <property type="evidence" value="ECO:0007669"/>
    <property type="project" value="TreeGrafter"/>
</dbReference>
<dbReference type="GO" id="GO:0008747">
    <property type="term" value="F:N-acetylneuraminate lyase activity"/>
    <property type="evidence" value="ECO:0007669"/>
    <property type="project" value="TreeGrafter"/>
</dbReference>
<dbReference type="InterPro" id="IPR002220">
    <property type="entry name" value="DapA-like"/>
</dbReference>
<accession>A0A0L1IWH6</accession>
<dbReference type="PRINTS" id="PR00146">
    <property type="entry name" value="DHPICSNTHASE"/>
</dbReference>
<evidence type="ECO:0000256" key="1">
    <source>
        <dbReference type="ARBA" id="ARBA00023239"/>
    </source>
</evidence>
<dbReference type="InterPro" id="IPR020624">
    <property type="entry name" value="Schiff_base-form_aldolases_CS"/>
</dbReference>
<dbReference type="SUPFAM" id="SSF51735">
    <property type="entry name" value="NAD(P)-binding Rossmann-fold domains"/>
    <property type="match status" value="1"/>
</dbReference>
<dbReference type="EMBL" id="JNOM01000263">
    <property type="protein sequence ID" value="KNG83518.1"/>
    <property type="molecule type" value="Genomic_DNA"/>
</dbReference>